<keyword evidence="1" id="KW-0812">Transmembrane</keyword>
<reference evidence="2" key="1">
    <citation type="journal article" date="2021" name="IMA Fungus">
        <title>Genomic characterization of three marine fungi, including Emericellopsis atlantica sp. nov. with signatures of a generalist lifestyle and marine biomass degradation.</title>
        <authorList>
            <person name="Hagestad O.C."/>
            <person name="Hou L."/>
            <person name="Andersen J.H."/>
            <person name="Hansen E.H."/>
            <person name="Altermark B."/>
            <person name="Li C."/>
            <person name="Kuhnert E."/>
            <person name="Cox R.J."/>
            <person name="Crous P.W."/>
            <person name="Spatafora J.W."/>
            <person name="Lail K."/>
            <person name="Amirebrahimi M."/>
            <person name="Lipzen A."/>
            <person name="Pangilinan J."/>
            <person name="Andreopoulos W."/>
            <person name="Hayes R.D."/>
            <person name="Ng V."/>
            <person name="Grigoriev I.V."/>
            <person name="Jackson S.A."/>
            <person name="Sutton T.D.S."/>
            <person name="Dobson A.D.W."/>
            <person name="Rama T."/>
        </authorList>
    </citation>
    <scope>NUCLEOTIDE SEQUENCE</scope>
    <source>
        <strain evidence="2">TRa018bII</strain>
    </source>
</reference>
<dbReference type="AlphaFoldDB" id="A0A9P7YSB6"/>
<keyword evidence="1" id="KW-0472">Membrane</keyword>
<evidence type="ECO:0000313" key="2">
    <source>
        <dbReference type="EMBL" id="KAG9238173.1"/>
    </source>
</evidence>
<dbReference type="Proteomes" id="UP000824998">
    <property type="component" value="Unassembled WGS sequence"/>
</dbReference>
<feature type="transmembrane region" description="Helical" evidence="1">
    <location>
        <begin position="44"/>
        <end position="66"/>
    </location>
</feature>
<proteinExistence type="predicted"/>
<feature type="transmembrane region" description="Helical" evidence="1">
    <location>
        <begin position="120"/>
        <end position="146"/>
    </location>
</feature>
<sequence>MSYNLHERIFRTLCVFQALIALPAMFSMGSYAMGNVLYPYYPDLYAFVKYFCISFLAAGILFIIIVERYHKSTPRIIFCLEMSKSILATLVWIWILFDAIMRDCNSEEHWGVCYPKNVKIIQAAISILVPTIAFYPTLIYAAVLVSQPRLFTDRERGASGESEPLLGEGM</sequence>
<feature type="transmembrane region" description="Helical" evidence="1">
    <location>
        <begin position="78"/>
        <end position="100"/>
    </location>
</feature>
<evidence type="ECO:0000313" key="3">
    <source>
        <dbReference type="Proteomes" id="UP000824998"/>
    </source>
</evidence>
<keyword evidence="1" id="KW-1133">Transmembrane helix</keyword>
<dbReference type="OrthoDB" id="5239553at2759"/>
<protein>
    <submittedName>
        <fullName evidence="2">Uncharacterized protein</fullName>
    </submittedName>
</protein>
<evidence type="ECO:0000256" key="1">
    <source>
        <dbReference type="SAM" id="Phobius"/>
    </source>
</evidence>
<name>A0A9P7YSB6_9HELO</name>
<comment type="caution">
    <text evidence="2">The sequence shown here is derived from an EMBL/GenBank/DDBJ whole genome shotgun (WGS) entry which is preliminary data.</text>
</comment>
<organism evidence="2 3">
    <name type="scientific">Amylocarpus encephaloides</name>
    <dbReference type="NCBI Taxonomy" id="45428"/>
    <lineage>
        <taxon>Eukaryota</taxon>
        <taxon>Fungi</taxon>
        <taxon>Dikarya</taxon>
        <taxon>Ascomycota</taxon>
        <taxon>Pezizomycotina</taxon>
        <taxon>Leotiomycetes</taxon>
        <taxon>Helotiales</taxon>
        <taxon>Helotiales incertae sedis</taxon>
        <taxon>Amylocarpus</taxon>
    </lineage>
</organism>
<keyword evidence="3" id="KW-1185">Reference proteome</keyword>
<dbReference type="EMBL" id="MU251374">
    <property type="protein sequence ID" value="KAG9238173.1"/>
    <property type="molecule type" value="Genomic_DNA"/>
</dbReference>
<gene>
    <name evidence="2" type="ORF">BJ875DRAFT_480627</name>
</gene>
<accession>A0A9P7YSB6</accession>